<dbReference type="SUPFAM" id="SSF47769">
    <property type="entry name" value="SAM/Pointed domain"/>
    <property type="match status" value="1"/>
</dbReference>
<name>A0ABD3TFY7_9LAMI</name>
<dbReference type="PANTHER" id="PTHR33915">
    <property type="entry name" value="OSJNBA0033G05.11 PROTEIN"/>
    <property type="match status" value="1"/>
</dbReference>
<dbReference type="EMBL" id="JBJXBP010000004">
    <property type="protein sequence ID" value="KAL3835511.1"/>
    <property type="molecule type" value="Genomic_DNA"/>
</dbReference>
<gene>
    <name evidence="2" type="ORF">ACJIZ3_010247</name>
</gene>
<reference evidence="2 3" key="1">
    <citation type="submission" date="2024-12" db="EMBL/GenBank/DDBJ databases">
        <title>The unique morphological basis and parallel evolutionary history of personate flowers in Penstemon.</title>
        <authorList>
            <person name="Depatie T.H."/>
            <person name="Wessinger C.A."/>
        </authorList>
    </citation>
    <scope>NUCLEOTIDE SEQUENCE [LARGE SCALE GENOMIC DNA]</scope>
    <source>
        <strain evidence="2">WTNN_2</strain>
        <tissue evidence="2">Leaf</tissue>
    </source>
</reference>
<comment type="caution">
    <text evidence="2">The sequence shown here is derived from an EMBL/GenBank/DDBJ whole genome shotgun (WGS) entry which is preliminary data.</text>
</comment>
<dbReference type="AlphaFoldDB" id="A0ABD3TFY7"/>
<dbReference type="Pfam" id="PF07647">
    <property type="entry name" value="SAM_2"/>
    <property type="match status" value="1"/>
</dbReference>
<dbReference type="PANTHER" id="PTHR33915:SF1">
    <property type="entry name" value="OS04G0644100 PROTEIN"/>
    <property type="match status" value="1"/>
</dbReference>
<dbReference type="Gene3D" id="1.10.150.50">
    <property type="entry name" value="Transcription Factor, Ets-1"/>
    <property type="match status" value="1"/>
</dbReference>
<evidence type="ECO:0000313" key="2">
    <source>
        <dbReference type="EMBL" id="KAL3835511.1"/>
    </source>
</evidence>
<dbReference type="InterPro" id="IPR001660">
    <property type="entry name" value="SAM"/>
</dbReference>
<sequence>MEWYTWLSKTTLDPSLVYDYALTFTNNDLELDDIPYFSHEFLQSMGISIAKHRLEILKVARKEKGERMLHPVLWLMFAIKQTKKYISKHIKELVHRENSKLAIVPKRNNSLRWKVTMLQRNKKLKAAYLDWPTRYDSDPAVECGRDILMLTNGSPMVESQSSCSTGNSSSAELKANFSSTKEVHSRDGEYWSSSMEEIKWDSMFKNLKPT</sequence>
<organism evidence="2 3">
    <name type="scientific">Penstemon smallii</name>
    <dbReference type="NCBI Taxonomy" id="265156"/>
    <lineage>
        <taxon>Eukaryota</taxon>
        <taxon>Viridiplantae</taxon>
        <taxon>Streptophyta</taxon>
        <taxon>Embryophyta</taxon>
        <taxon>Tracheophyta</taxon>
        <taxon>Spermatophyta</taxon>
        <taxon>Magnoliopsida</taxon>
        <taxon>eudicotyledons</taxon>
        <taxon>Gunneridae</taxon>
        <taxon>Pentapetalae</taxon>
        <taxon>asterids</taxon>
        <taxon>lamiids</taxon>
        <taxon>Lamiales</taxon>
        <taxon>Plantaginaceae</taxon>
        <taxon>Cheloneae</taxon>
        <taxon>Penstemon</taxon>
    </lineage>
</organism>
<feature type="domain" description="SAM" evidence="1">
    <location>
        <begin position="19"/>
        <end position="58"/>
    </location>
</feature>
<accession>A0ABD3TFY7</accession>
<keyword evidence="3" id="KW-1185">Reference proteome</keyword>
<evidence type="ECO:0000259" key="1">
    <source>
        <dbReference type="Pfam" id="PF07647"/>
    </source>
</evidence>
<evidence type="ECO:0000313" key="3">
    <source>
        <dbReference type="Proteomes" id="UP001634393"/>
    </source>
</evidence>
<dbReference type="Proteomes" id="UP001634393">
    <property type="component" value="Unassembled WGS sequence"/>
</dbReference>
<protein>
    <recommendedName>
        <fullName evidence="1">SAM domain-containing protein</fullName>
    </recommendedName>
</protein>
<dbReference type="CDD" id="cd09487">
    <property type="entry name" value="SAM_superfamily"/>
    <property type="match status" value="1"/>
</dbReference>
<dbReference type="InterPro" id="IPR013761">
    <property type="entry name" value="SAM/pointed_sf"/>
</dbReference>
<proteinExistence type="predicted"/>